<reference evidence="2 3" key="1">
    <citation type="submission" date="2016-11" db="EMBL/GenBank/DDBJ databases">
        <authorList>
            <person name="Manzoor S."/>
        </authorList>
    </citation>
    <scope>NUCLEOTIDE SEQUENCE [LARGE SCALE GENOMIC DNA]</scope>
    <source>
        <strain evidence="2">Clostridium ultunense strain Esp</strain>
    </source>
</reference>
<protein>
    <submittedName>
        <fullName evidence="2">Uncharacterized protein</fullName>
    </submittedName>
</protein>
<keyword evidence="1" id="KW-0812">Transmembrane</keyword>
<dbReference type="AlphaFoldDB" id="A0A1M4PLG3"/>
<name>A0A1M4PLG3_9FIRM</name>
<keyword evidence="1" id="KW-0472">Membrane</keyword>
<evidence type="ECO:0000256" key="1">
    <source>
        <dbReference type="SAM" id="Phobius"/>
    </source>
</evidence>
<proteinExistence type="predicted"/>
<dbReference type="Proteomes" id="UP000245423">
    <property type="component" value="Chromosome 1"/>
</dbReference>
<keyword evidence="3" id="KW-1185">Reference proteome</keyword>
<dbReference type="EMBL" id="LT669839">
    <property type="protein sequence ID" value="SHD76301.1"/>
    <property type="molecule type" value="Genomic_DNA"/>
</dbReference>
<evidence type="ECO:0000313" key="3">
    <source>
        <dbReference type="Proteomes" id="UP000245423"/>
    </source>
</evidence>
<gene>
    <name evidence="2" type="ORF">CUESP1_0925</name>
</gene>
<feature type="transmembrane region" description="Helical" evidence="1">
    <location>
        <begin position="7"/>
        <end position="32"/>
    </location>
</feature>
<evidence type="ECO:0000313" key="2">
    <source>
        <dbReference type="EMBL" id="SHD76301.1"/>
    </source>
</evidence>
<accession>A0A1M4PLG3</accession>
<sequence length="42" mass="4770">MEKIKTFVGFYLVLPYNIYLVTFCIIGIVSILTNLSEGRENG</sequence>
<organism evidence="2 3">
    <name type="scientific">[Clostridium] ultunense Esp</name>
    <dbReference type="NCBI Taxonomy" id="1288971"/>
    <lineage>
        <taxon>Bacteria</taxon>
        <taxon>Bacillati</taxon>
        <taxon>Bacillota</taxon>
        <taxon>Tissierellia</taxon>
        <taxon>Tissierellales</taxon>
        <taxon>Tepidimicrobiaceae</taxon>
        <taxon>Schnuerera</taxon>
    </lineage>
</organism>
<keyword evidence="1" id="KW-1133">Transmembrane helix</keyword>